<organism evidence="1 2">
    <name type="scientific">Fusarium tjaetaba</name>
    <dbReference type="NCBI Taxonomy" id="1567544"/>
    <lineage>
        <taxon>Eukaryota</taxon>
        <taxon>Fungi</taxon>
        <taxon>Dikarya</taxon>
        <taxon>Ascomycota</taxon>
        <taxon>Pezizomycotina</taxon>
        <taxon>Sordariomycetes</taxon>
        <taxon>Hypocreomycetidae</taxon>
        <taxon>Hypocreales</taxon>
        <taxon>Nectriaceae</taxon>
        <taxon>Fusarium</taxon>
        <taxon>Fusarium fujikuroi species complex</taxon>
    </lineage>
</organism>
<dbReference type="EMBL" id="JAAQRI010000165">
    <property type="protein sequence ID" value="KAF5631103.1"/>
    <property type="molecule type" value="Genomic_DNA"/>
</dbReference>
<keyword evidence="2" id="KW-1185">Reference proteome</keyword>
<comment type="caution">
    <text evidence="1">The sequence shown here is derived from an EMBL/GenBank/DDBJ whole genome shotgun (WGS) entry which is preliminary data.</text>
</comment>
<sequence length="88" mass="10223">MKNEQFVFPEHLRTVIANLAHQDRQLVIELYDFLLDEDCKCCLNLPILFSYPKPYAIATGLRTWVKIQSLYESRNQQSMVKQAMSGGD</sequence>
<dbReference type="GeneID" id="59307005"/>
<evidence type="ECO:0000313" key="1">
    <source>
        <dbReference type="EMBL" id="KAF5631103.1"/>
    </source>
</evidence>
<protein>
    <submittedName>
        <fullName evidence="1">Uncharacterized protein</fullName>
    </submittedName>
</protein>
<dbReference type="AlphaFoldDB" id="A0A8H5RDK2"/>
<gene>
    <name evidence="1" type="ORF">FTJAE_7969</name>
</gene>
<accession>A0A8H5RDK2</accession>
<evidence type="ECO:0000313" key="2">
    <source>
        <dbReference type="Proteomes" id="UP000530670"/>
    </source>
</evidence>
<dbReference type="RefSeq" id="XP_037204909.1">
    <property type="nucleotide sequence ID" value="XM_037354735.1"/>
</dbReference>
<dbReference type="Proteomes" id="UP000530670">
    <property type="component" value="Unassembled WGS sequence"/>
</dbReference>
<name>A0A8H5RDK2_9HYPO</name>
<reference evidence="1 2" key="1">
    <citation type="submission" date="2020-05" db="EMBL/GenBank/DDBJ databases">
        <title>Identification and distribution of gene clusters putatively required for synthesis of sphingolipid metabolism inhibitors in phylogenetically diverse species of the filamentous fungus Fusarium.</title>
        <authorList>
            <person name="Kim H.-S."/>
            <person name="Busman M."/>
            <person name="Brown D.W."/>
            <person name="Divon H."/>
            <person name="Uhlig S."/>
            <person name="Proctor R.H."/>
        </authorList>
    </citation>
    <scope>NUCLEOTIDE SEQUENCE [LARGE SCALE GENOMIC DNA]</scope>
    <source>
        <strain evidence="1 2">NRRL 66243</strain>
    </source>
</reference>
<proteinExistence type="predicted"/>